<evidence type="ECO:0000256" key="5">
    <source>
        <dbReference type="ARBA" id="ARBA00023136"/>
    </source>
</evidence>
<feature type="transmembrane region" description="Helical" evidence="7">
    <location>
        <begin position="673"/>
        <end position="693"/>
    </location>
</feature>
<feature type="domain" description="Brix" evidence="9">
    <location>
        <begin position="28"/>
        <end position="291"/>
    </location>
</feature>
<gene>
    <name evidence="11" type="primary">LOC105905697</name>
</gene>
<keyword evidence="5 7" id="KW-0472">Membrane</keyword>
<dbReference type="PROSITE" id="PS50833">
    <property type="entry name" value="BRIX"/>
    <property type="match status" value="1"/>
</dbReference>
<evidence type="ECO:0000256" key="3">
    <source>
        <dbReference type="ARBA" id="ARBA00022692"/>
    </source>
</evidence>
<dbReference type="PANTHER" id="PTHR12661">
    <property type="entry name" value="PETER PAN-RELATED"/>
    <property type="match status" value="1"/>
</dbReference>
<protein>
    <submittedName>
        <fullName evidence="11">Suppressor of SWI4 1 homolog</fullName>
    </submittedName>
</protein>
<dbReference type="GO" id="GO:0005886">
    <property type="term" value="C:plasma membrane"/>
    <property type="evidence" value="ECO:0007669"/>
    <property type="project" value="InterPro"/>
</dbReference>
<evidence type="ECO:0000313" key="11">
    <source>
        <dbReference type="RefSeq" id="XP_042564891.1"/>
    </source>
</evidence>
<dbReference type="SUPFAM" id="SSF81321">
    <property type="entry name" value="Family A G protein-coupled receptor-like"/>
    <property type="match status" value="1"/>
</dbReference>
<dbReference type="CDD" id="cd15376">
    <property type="entry name" value="7tmA_P2Y11"/>
    <property type="match status" value="1"/>
</dbReference>
<feature type="transmembrane region" description="Helical" evidence="7">
    <location>
        <begin position="765"/>
        <end position="794"/>
    </location>
</feature>
<keyword evidence="3 7" id="KW-0812">Transmembrane</keyword>
<dbReference type="GeneID" id="105905697"/>
<evidence type="ECO:0000259" key="9">
    <source>
        <dbReference type="PROSITE" id="PS50833"/>
    </source>
</evidence>
<keyword evidence="4 7" id="KW-1133">Transmembrane helix</keyword>
<dbReference type="Pfam" id="PF00001">
    <property type="entry name" value="7tm_1"/>
    <property type="match status" value="1"/>
</dbReference>
<dbReference type="PANTHER" id="PTHR12661:SF5">
    <property type="entry name" value="SUPPRESSOR OF SWI4 1 HOMOLOG"/>
    <property type="match status" value="1"/>
</dbReference>
<dbReference type="Proteomes" id="UP000515152">
    <property type="component" value="Chromosome 1"/>
</dbReference>
<feature type="transmembrane region" description="Helical" evidence="7">
    <location>
        <begin position="727"/>
        <end position="753"/>
    </location>
</feature>
<feature type="transmembrane region" description="Helical" evidence="7">
    <location>
        <begin position="638"/>
        <end position="661"/>
    </location>
</feature>
<evidence type="ECO:0000256" key="6">
    <source>
        <dbReference type="SAM" id="MobiDB-lite"/>
    </source>
</evidence>
<dbReference type="Pfam" id="PF04427">
    <property type="entry name" value="Brix"/>
    <property type="match status" value="1"/>
</dbReference>
<dbReference type="GO" id="GO:0030594">
    <property type="term" value="F:neurotransmitter receptor activity"/>
    <property type="evidence" value="ECO:0007669"/>
    <property type="project" value="InterPro"/>
</dbReference>
<dbReference type="GO" id="GO:0019843">
    <property type="term" value="F:rRNA binding"/>
    <property type="evidence" value="ECO:0007669"/>
    <property type="project" value="InterPro"/>
</dbReference>
<feature type="compositionally biased region" description="Basic residues" evidence="6">
    <location>
        <begin position="478"/>
        <end position="487"/>
    </location>
</feature>
<dbReference type="GO" id="GO:0006364">
    <property type="term" value="P:rRNA processing"/>
    <property type="evidence" value="ECO:0007669"/>
    <property type="project" value="InterPro"/>
</dbReference>
<evidence type="ECO:0000256" key="7">
    <source>
        <dbReference type="SAM" id="Phobius"/>
    </source>
</evidence>
<accession>A0A8M1KLG1</accession>
<dbReference type="KEGG" id="char:105905697"/>
<feature type="compositionally biased region" description="Basic and acidic residues" evidence="6">
    <location>
        <begin position="488"/>
        <end position="503"/>
    </location>
</feature>
<dbReference type="RefSeq" id="XP_042564891.1">
    <property type="nucleotide sequence ID" value="XM_042708957.1"/>
</dbReference>
<evidence type="ECO:0000256" key="2">
    <source>
        <dbReference type="ARBA" id="ARBA00004604"/>
    </source>
</evidence>
<dbReference type="InterPro" id="IPR017452">
    <property type="entry name" value="GPCR_Rhodpsn_7TM"/>
</dbReference>
<evidence type="ECO:0000256" key="1">
    <source>
        <dbReference type="ARBA" id="ARBA00004370"/>
    </source>
</evidence>
<dbReference type="InterPro" id="IPR007109">
    <property type="entry name" value="Brix"/>
</dbReference>
<feature type="region of interest" description="Disordered" evidence="6">
    <location>
        <begin position="341"/>
        <end position="543"/>
    </location>
</feature>
<feature type="transmembrane region" description="Helical" evidence="7">
    <location>
        <begin position="559"/>
        <end position="580"/>
    </location>
</feature>
<reference evidence="11" key="1">
    <citation type="submission" date="2025-08" db="UniProtKB">
        <authorList>
            <consortium name="RefSeq"/>
        </authorList>
    </citation>
    <scope>IDENTIFICATION</scope>
</reference>
<proteinExistence type="predicted"/>
<organism evidence="10 11">
    <name type="scientific">Clupea harengus</name>
    <name type="common">Atlantic herring</name>
    <dbReference type="NCBI Taxonomy" id="7950"/>
    <lineage>
        <taxon>Eukaryota</taxon>
        <taxon>Metazoa</taxon>
        <taxon>Chordata</taxon>
        <taxon>Craniata</taxon>
        <taxon>Vertebrata</taxon>
        <taxon>Euteleostomi</taxon>
        <taxon>Actinopterygii</taxon>
        <taxon>Neopterygii</taxon>
        <taxon>Teleostei</taxon>
        <taxon>Clupei</taxon>
        <taxon>Clupeiformes</taxon>
        <taxon>Clupeoidei</taxon>
        <taxon>Clupeidae</taxon>
        <taxon>Clupea</taxon>
    </lineage>
</organism>
<comment type="subcellular location">
    <subcellularLocation>
        <location evidence="1">Membrane</location>
    </subcellularLocation>
    <subcellularLocation>
        <location evidence="2">Nucleus</location>
        <location evidence="2">Nucleolus</location>
    </subcellularLocation>
</comment>
<dbReference type="GO" id="GO:0005730">
    <property type="term" value="C:nucleolus"/>
    <property type="evidence" value="ECO:0007669"/>
    <property type="project" value="UniProtKB-SubCell"/>
</dbReference>
<dbReference type="GO" id="GO:0045031">
    <property type="term" value="F:G protein-coupled ATP receptor activity"/>
    <property type="evidence" value="ECO:0007669"/>
    <property type="project" value="InterPro"/>
</dbReference>
<name>A0A8M1KLG1_CLUHA</name>
<dbReference type="InterPro" id="IPR000276">
    <property type="entry name" value="GPCR_Rhodpsn"/>
</dbReference>
<dbReference type="AlphaFoldDB" id="A0A8M1KLG1"/>
<dbReference type="InterPro" id="IPR045112">
    <property type="entry name" value="PPAN-like"/>
</dbReference>
<feature type="domain" description="G-protein coupled receptors family 1 profile" evidence="8">
    <location>
        <begin position="570"/>
        <end position="826"/>
    </location>
</feature>
<evidence type="ECO:0000259" key="8">
    <source>
        <dbReference type="PROSITE" id="PS50262"/>
    </source>
</evidence>
<dbReference type="SMART" id="SM00879">
    <property type="entry name" value="Brix"/>
    <property type="match status" value="1"/>
</dbReference>
<dbReference type="GO" id="GO:0030687">
    <property type="term" value="C:preribosome, large subunit precursor"/>
    <property type="evidence" value="ECO:0007669"/>
    <property type="project" value="TreeGrafter"/>
</dbReference>
<evidence type="ECO:0000256" key="4">
    <source>
        <dbReference type="ARBA" id="ARBA00022989"/>
    </source>
</evidence>
<feature type="compositionally biased region" description="Basic and acidic residues" evidence="6">
    <location>
        <begin position="341"/>
        <end position="350"/>
    </location>
</feature>
<dbReference type="PROSITE" id="PS00237">
    <property type="entry name" value="G_PROTEIN_RECEP_F1_1"/>
    <property type="match status" value="1"/>
</dbReference>
<feature type="transmembrane region" description="Helical" evidence="7">
    <location>
        <begin position="592"/>
        <end position="615"/>
    </location>
</feature>
<dbReference type="GO" id="GO:0023041">
    <property type="term" value="P:neuronal signal transduction"/>
    <property type="evidence" value="ECO:0007669"/>
    <property type="project" value="InterPro"/>
</dbReference>
<feature type="compositionally biased region" description="Gly residues" evidence="6">
    <location>
        <begin position="506"/>
        <end position="539"/>
    </location>
</feature>
<feature type="transmembrane region" description="Helical" evidence="7">
    <location>
        <begin position="814"/>
        <end position="837"/>
    </location>
</feature>
<dbReference type="OrthoDB" id="10261452at2759"/>
<dbReference type="GO" id="GO:0000027">
    <property type="term" value="P:ribosomal large subunit assembly"/>
    <property type="evidence" value="ECO:0007669"/>
    <property type="project" value="TreeGrafter"/>
</dbReference>
<keyword evidence="10" id="KW-1185">Reference proteome</keyword>
<feature type="compositionally biased region" description="Basic and acidic residues" evidence="6">
    <location>
        <begin position="453"/>
        <end position="475"/>
    </location>
</feature>
<dbReference type="PROSITE" id="PS50262">
    <property type="entry name" value="G_PROTEIN_RECEP_F1_2"/>
    <property type="match status" value="1"/>
</dbReference>
<sequence>MGKDKTKNQKTSRLKANQLAEETFGSVPHSFVFHRGRIGKNVGQLVMDMRCVMQPFTAESLKVRKRNVLKDFANVAGPLGVTHFAIFTKTTNSVNLRLARIPKGPTLHFRVSKYALIKDVVSSLKKHRMHEQQFTHHPLLVLNNFGVEGMHVKLMATMFQNMFPSINVHKVNLNNIKRCVLLNYDPASQEIEFRHYSIKVVPVGMSKGVKKLMQERFPNMSKFEDISELLLKGANLSESEAELDGEHNITELPQAYAGRGNMTSQQSAVRLTEIGPRMTLQLVKIVEGLGEGKVMYHSIVSKSEEELQEILKRRETRLKEKAARRKKQEENIALKKDYREAHKKKSLEGIKKKKAADGGSDDSEVEDPGTQERSNAAAWVSSDDEEEYYRQAVGEDPDEDMFPAKRKRDPSKSPGPFKKRKMSAGRGASMGGSDRKRQGSKPFAKSEFGGKGSEWKKTGEGGKKFGGKKMGEEGGKFGGKRMGRGGKKFGDRNEGEGRRDFKGRNTTGGGSKFKGSRGGGRGGSRGGRGGGRGGRGRGGTTERMMNGSESFQIQLLPPLFGIEFFVALVGNVFALCLLIIKERKNWHTGVVFSFNLAISDVLYVLTLPLLIVYYAKGREWPFGTAACKIERFLFTCNLYGSIFFIMCISVNRWVAIVYPFFTRNHVLPKHAKIAGLLIWVVVIAISVPVPMFADTCPKESNPGKFYCQAYCKNNNDTVEKSHFSYKLFLAVVGCMVPLLVTFSSYAGLIWVIYKNSNITLLEKRKVALMVVSVLMLYVISFVPYHILQITFLYMRIHNISNLTVYNSYQVSKGLVTMNMCIHPLLYMAVFDSIRVFCCRKNSNRP</sequence>
<dbReference type="InterPro" id="IPR027677">
    <property type="entry name" value="P2Y11_rcpt"/>
</dbReference>
<feature type="compositionally biased region" description="Acidic residues" evidence="6">
    <location>
        <begin position="359"/>
        <end position="369"/>
    </location>
</feature>
<evidence type="ECO:0000313" key="10">
    <source>
        <dbReference type="Proteomes" id="UP000515152"/>
    </source>
</evidence>